<proteinExistence type="predicted"/>
<name>A0ABP7IS07_9PSEU</name>
<comment type="caution">
    <text evidence="1">The sequence shown here is derived from an EMBL/GenBank/DDBJ whole genome shotgun (WGS) entry which is preliminary data.</text>
</comment>
<dbReference type="EMBL" id="BAABCM010000007">
    <property type="protein sequence ID" value="GAA3825361.1"/>
    <property type="molecule type" value="Genomic_DNA"/>
</dbReference>
<evidence type="ECO:0000313" key="2">
    <source>
        <dbReference type="Proteomes" id="UP001501624"/>
    </source>
</evidence>
<reference evidence="2" key="1">
    <citation type="journal article" date="2019" name="Int. J. Syst. Evol. Microbiol.">
        <title>The Global Catalogue of Microorganisms (GCM) 10K type strain sequencing project: providing services to taxonomists for standard genome sequencing and annotation.</title>
        <authorList>
            <consortium name="The Broad Institute Genomics Platform"/>
            <consortium name="The Broad Institute Genome Sequencing Center for Infectious Disease"/>
            <person name="Wu L."/>
            <person name="Ma J."/>
        </authorList>
    </citation>
    <scope>NUCLEOTIDE SEQUENCE [LARGE SCALE GENOMIC DNA]</scope>
    <source>
        <strain evidence="2">JCM 17017</strain>
    </source>
</reference>
<protein>
    <submittedName>
        <fullName evidence="1">Uncharacterized protein</fullName>
    </submittedName>
</protein>
<organism evidence="1 2">
    <name type="scientific">Amycolatopsis tucumanensis</name>
    <dbReference type="NCBI Taxonomy" id="401106"/>
    <lineage>
        <taxon>Bacteria</taxon>
        <taxon>Bacillati</taxon>
        <taxon>Actinomycetota</taxon>
        <taxon>Actinomycetes</taxon>
        <taxon>Pseudonocardiales</taxon>
        <taxon>Pseudonocardiaceae</taxon>
        <taxon>Amycolatopsis</taxon>
    </lineage>
</organism>
<gene>
    <name evidence="1" type="ORF">GCM10022380_50170</name>
</gene>
<keyword evidence="2" id="KW-1185">Reference proteome</keyword>
<dbReference type="Proteomes" id="UP001501624">
    <property type="component" value="Unassembled WGS sequence"/>
</dbReference>
<evidence type="ECO:0000313" key="1">
    <source>
        <dbReference type="EMBL" id="GAA3825361.1"/>
    </source>
</evidence>
<sequence length="65" mass="6704">MVWRPDWVVVAEVVGALSGAESPLATLGSLTLVWRPDRAVVVTEAAGEPLALLGAELPADRPGVA</sequence>
<accession>A0ABP7IS07</accession>